<keyword evidence="6 7" id="KW-0269">Exonuclease</keyword>
<dbReference type="GO" id="GO:0008408">
    <property type="term" value="F:3'-5' exonuclease activity"/>
    <property type="evidence" value="ECO:0007669"/>
    <property type="project" value="InterPro"/>
</dbReference>
<dbReference type="InterPro" id="IPR004843">
    <property type="entry name" value="Calcineurin-like_PHP"/>
</dbReference>
<dbReference type="RefSeq" id="WP_056937355.1">
    <property type="nucleotide sequence ID" value="NZ_AZFN01000012.1"/>
</dbReference>
<comment type="subunit">
    <text evidence="2 7">Heterodimer of SbcC and SbcD.</text>
</comment>
<dbReference type="PANTHER" id="PTHR30337:SF0">
    <property type="entry name" value="NUCLEASE SBCCD SUBUNIT D"/>
    <property type="match status" value="1"/>
</dbReference>
<keyword evidence="7" id="KW-0235">DNA replication</keyword>
<evidence type="ECO:0000313" key="10">
    <source>
        <dbReference type="EMBL" id="KRM02321.1"/>
    </source>
</evidence>
<evidence type="ECO:0000256" key="1">
    <source>
        <dbReference type="ARBA" id="ARBA00010555"/>
    </source>
</evidence>
<dbReference type="Pfam" id="PF12320">
    <property type="entry name" value="SbcD_C"/>
    <property type="match status" value="1"/>
</dbReference>
<protein>
    <recommendedName>
        <fullName evidence="3 7">Nuclease SbcCD subunit D</fullName>
    </recommendedName>
</protein>
<dbReference type="SUPFAM" id="SSF56300">
    <property type="entry name" value="Metallo-dependent phosphatases"/>
    <property type="match status" value="1"/>
</dbReference>
<feature type="domain" description="Nuclease SbcCD subunit D C-terminal" evidence="9">
    <location>
        <begin position="260"/>
        <end position="343"/>
    </location>
</feature>
<keyword evidence="7" id="KW-0233">DNA recombination</keyword>
<keyword evidence="7" id="KW-0255">Endonuclease</keyword>
<dbReference type="GO" id="GO:0006310">
    <property type="term" value="P:DNA recombination"/>
    <property type="evidence" value="ECO:0007669"/>
    <property type="project" value="UniProtKB-KW"/>
</dbReference>
<evidence type="ECO:0000256" key="2">
    <source>
        <dbReference type="ARBA" id="ARBA00011322"/>
    </source>
</evidence>
<dbReference type="Proteomes" id="UP000051739">
    <property type="component" value="Unassembled WGS sequence"/>
</dbReference>
<dbReference type="InterPro" id="IPR050535">
    <property type="entry name" value="DNA_Repair-Maintenance_Comp"/>
</dbReference>
<comment type="similarity">
    <text evidence="1 7">Belongs to the SbcD family.</text>
</comment>
<feature type="domain" description="Calcineurin-like phosphoesterase" evidence="8">
    <location>
        <begin position="1"/>
        <end position="214"/>
    </location>
</feature>
<dbReference type="PATRIC" id="fig|1423749.3.peg.292"/>
<evidence type="ECO:0000256" key="6">
    <source>
        <dbReference type="ARBA" id="ARBA00022839"/>
    </source>
</evidence>
<keyword evidence="11" id="KW-1185">Reference proteome</keyword>
<evidence type="ECO:0000313" key="11">
    <source>
        <dbReference type="Proteomes" id="UP000051739"/>
    </source>
</evidence>
<evidence type="ECO:0000256" key="5">
    <source>
        <dbReference type="ARBA" id="ARBA00022801"/>
    </source>
</evidence>
<evidence type="ECO:0000259" key="9">
    <source>
        <dbReference type="Pfam" id="PF12320"/>
    </source>
</evidence>
<name>A0A0R1V9U1_9LACO</name>
<evidence type="ECO:0000259" key="8">
    <source>
        <dbReference type="Pfam" id="PF00149"/>
    </source>
</evidence>
<gene>
    <name evidence="7" type="primary">sbcD</name>
    <name evidence="10" type="ORF">FC60_GL000291</name>
</gene>
<evidence type="ECO:0000256" key="7">
    <source>
        <dbReference type="RuleBase" id="RU363069"/>
    </source>
</evidence>
<reference evidence="10 11" key="1">
    <citation type="journal article" date="2015" name="Genome Announc.">
        <title>Expanding the biotechnology potential of lactobacilli through comparative genomics of 213 strains and associated genera.</title>
        <authorList>
            <person name="Sun Z."/>
            <person name="Harris H.M."/>
            <person name="McCann A."/>
            <person name="Guo C."/>
            <person name="Argimon S."/>
            <person name="Zhang W."/>
            <person name="Yang X."/>
            <person name="Jeffery I.B."/>
            <person name="Cooney J.C."/>
            <person name="Kagawa T.F."/>
            <person name="Liu W."/>
            <person name="Song Y."/>
            <person name="Salvetti E."/>
            <person name="Wrobel A."/>
            <person name="Rasinkangas P."/>
            <person name="Parkhill J."/>
            <person name="Rea M.C."/>
            <person name="O'Sullivan O."/>
            <person name="Ritari J."/>
            <person name="Douillard F.P."/>
            <person name="Paul Ross R."/>
            <person name="Yang R."/>
            <person name="Briner A.E."/>
            <person name="Felis G.E."/>
            <person name="de Vos W.M."/>
            <person name="Barrangou R."/>
            <person name="Klaenhammer T.R."/>
            <person name="Caufield P.W."/>
            <person name="Cui Y."/>
            <person name="Zhang H."/>
            <person name="O'Toole P.W."/>
        </authorList>
    </citation>
    <scope>NUCLEOTIDE SEQUENCE [LARGE SCALE GENOMIC DNA]</scope>
    <source>
        <strain evidence="10 11">DSM 16045</strain>
    </source>
</reference>
<keyword evidence="4 7" id="KW-0540">Nuclease</keyword>
<sequence>MRFLHTADWHVGKSLHGYDLLNEQQHIFQQIEAIALEQKVDAIVIAGDLYDRSAPSEEAVSELNAELQKLNLHDQLPILAISGNHDSAARLATGDAWYSATQFYLHTQLSQAFEPIVIGDTQFFLLPYFELQAVRNYFGDDEIHSVKVAMERIVAQMQDHFAPDKHQVLVAHFFAAGSSHTDSETKVEVGGLNAIPVDLLTEFDYVALGHLHNPNALKNPVIKYSGSPLKMSASEAELQKGVRIVDSAIGESTWVPLKPAHDVRIIKGSFDDLMQKTDEGDRDDFVVIQLTDQEMIPDVMSRLRQVYPRIIALQRVNGPVQMKIDTTIDPALDPMQLVAKFYDFATDGHNLNPEQKEWLTQSLQRVQKGE</sequence>
<dbReference type="NCBIfam" id="TIGR00619">
    <property type="entry name" value="sbcd"/>
    <property type="match status" value="1"/>
</dbReference>
<comment type="caution">
    <text evidence="10">The sequence shown here is derived from an EMBL/GenBank/DDBJ whole genome shotgun (WGS) entry which is preliminary data.</text>
</comment>
<dbReference type="Gene3D" id="3.60.21.10">
    <property type="match status" value="1"/>
</dbReference>
<dbReference type="InterPro" id="IPR026843">
    <property type="entry name" value="SbcD_C"/>
</dbReference>
<keyword evidence="5 7" id="KW-0378">Hydrolase</keyword>
<evidence type="ECO:0000256" key="3">
    <source>
        <dbReference type="ARBA" id="ARBA00013365"/>
    </source>
</evidence>
<dbReference type="EMBL" id="AZFN01000012">
    <property type="protein sequence ID" value="KRM02321.1"/>
    <property type="molecule type" value="Genomic_DNA"/>
</dbReference>
<organism evidence="10 11">
    <name type="scientific">Limosilactobacillus gastricus DSM 16045</name>
    <dbReference type="NCBI Taxonomy" id="1423749"/>
    <lineage>
        <taxon>Bacteria</taxon>
        <taxon>Bacillati</taxon>
        <taxon>Bacillota</taxon>
        <taxon>Bacilli</taxon>
        <taxon>Lactobacillales</taxon>
        <taxon>Lactobacillaceae</taxon>
        <taxon>Limosilactobacillus</taxon>
    </lineage>
</organism>
<dbReference type="CDD" id="cd00840">
    <property type="entry name" value="MPP_Mre11_N"/>
    <property type="match status" value="1"/>
</dbReference>
<dbReference type="InterPro" id="IPR041796">
    <property type="entry name" value="Mre11_N"/>
</dbReference>
<proteinExistence type="inferred from homology"/>
<dbReference type="Pfam" id="PF00149">
    <property type="entry name" value="Metallophos"/>
    <property type="match status" value="1"/>
</dbReference>
<dbReference type="InterPro" id="IPR029052">
    <property type="entry name" value="Metallo-depent_PP-like"/>
</dbReference>
<dbReference type="GO" id="GO:0004519">
    <property type="term" value="F:endonuclease activity"/>
    <property type="evidence" value="ECO:0007669"/>
    <property type="project" value="UniProtKB-KW"/>
</dbReference>
<evidence type="ECO:0000256" key="4">
    <source>
        <dbReference type="ARBA" id="ARBA00022722"/>
    </source>
</evidence>
<dbReference type="AlphaFoldDB" id="A0A0R1V9U1"/>
<accession>A0A0R1V9U1</accession>
<dbReference type="PANTHER" id="PTHR30337">
    <property type="entry name" value="COMPONENT OF ATP-DEPENDENT DSDNA EXONUCLEASE"/>
    <property type="match status" value="1"/>
</dbReference>
<dbReference type="GO" id="GO:0006260">
    <property type="term" value="P:DNA replication"/>
    <property type="evidence" value="ECO:0007669"/>
    <property type="project" value="UniProtKB-KW"/>
</dbReference>
<comment type="function">
    <text evidence="7">SbcCD cleaves DNA hairpin structures. These structures can inhibit DNA replication and are intermediates in certain DNA recombination reactions. The complex acts as a 3'-&gt;5' double strand exonuclease that can open hairpins. It also has a 5' single-strand endonuclease activity.</text>
</comment>
<dbReference type="InterPro" id="IPR004593">
    <property type="entry name" value="SbcD"/>
</dbReference>